<dbReference type="PANTHER" id="PTHR30477:SF23">
    <property type="entry name" value="HIGH-AFFINITY ZINC UPTAKE SYSTEM MEMBRANE PROTEIN ZNUB"/>
    <property type="match status" value="1"/>
</dbReference>
<dbReference type="EMBL" id="QKYN01000072">
    <property type="protein sequence ID" value="RAG84127.1"/>
    <property type="molecule type" value="Genomic_DNA"/>
</dbReference>
<name>A0A2X0IHS7_9ACTN</name>
<dbReference type="GO" id="GO:0043190">
    <property type="term" value="C:ATP-binding cassette (ABC) transporter complex"/>
    <property type="evidence" value="ECO:0007669"/>
    <property type="project" value="InterPro"/>
</dbReference>
<evidence type="ECO:0000256" key="5">
    <source>
        <dbReference type="ARBA" id="ARBA00022475"/>
    </source>
</evidence>
<dbReference type="Pfam" id="PF00950">
    <property type="entry name" value="ABC-3"/>
    <property type="match status" value="1"/>
</dbReference>
<keyword evidence="16" id="KW-1185">Reference proteome</keyword>
<evidence type="ECO:0000256" key="13">
    <source>
        <dbReference type="RuleBase" id="RU003943"/>
    </source>
</evidence>
<evidence type="ECO:0000313" key="16">
    <source>
        <dbReference type="Proteomes" id="UP000248889"/>
    </source>
</evidence>
<evidence type="ECO:0000256" key="7">
    <source>
        <dbReference type="ARBA" id="ARBA00022833"/>
    </source>
</evidence>
<dbReference type="GO" id="GO:0010043">
    <property type="term" value="P:response to zinc ion"/>
    <property type="evidence" value="ECO:0007669"/>
    <property type="project" value="TreeGrafter"/>
</dbReference>
<dbReference type="InterPro" id="IPR037294">
    <property type="entry name" value="ABC_BtuC-like"/>
</dbReference>
<dbReference type="PANTHER" id="PTHR30477">
    <property type="entry name" value="ABC-TRANSPORTER METAL-BINDING PROTEIN"/>
    <property type="match status" value="1"/>
</dbReference>
<evidence type="ECO:0000256" key="9">
    <source>
        <dbReference type="ARBA" id="ARBA00022989"/>
    </source>
</evidence>
<comment type="subcellular location">
    <subcellularLocation>
        <location evidence="2 13">Cell membrane</location>
        <topology evidence="2 13">Multi-pass membrane protein</topology>
    </subcellularLocation>
</comment>
<dbReference type="GO" id="GO:0006829">
    <property type="term" value="P:zinc ion transport"/>
    <property type="evidence" value="ECO:0007669"/>
    <property type="project" value="UniProtKB-KW"/>
</dbReference>
<dbReference type="SUPFAM" id="SSF81345">
    <property type="entry name" value="ABC transporter involved in vitamin B12 uptake, BtuC"/>
    <property type="match status" value="1"/>
</dbReference>
<comment type="caution">
    <text evidence="15">The sequence shown here is derived from an EMBL/GenBank/DDBJ whole genome shotgun (WGS) entry which is preliminary data.</text>
</comment>
<organism evidence="15 16">
    <name type="scientific">Streptacidiphilus pinicola</name>
    <dbReference type="NCBI Taxonomy" id="2219663"/>
    <lineage>
        <taxon>Bacteria</taxon>
        <taxon>Bacillati</taxon>
        <taxon>Actinomycetota</taxon>
        <taxon>Actinomycetes</taxon>
        <taxon>Kitasatosporales</taxon>
        <taxon>Streptomycetaceae</taxon>
        <taxon>Streptacidiphilus</taxon>
    </lineage>
</organism>
<keyword evidence="7" id="KW-0862">Zinc</keyword>
<proteinExistence type="inferred from homology"/>
<keyword evidence="4 13" id="KW-0813">Transport</keyword>
<sequence>MWSYPFMVNAFRAGAIVAVVAGAVGWFMVLRQQTFAGHTLSVVAFPGAALATLAGFSLSLGYFGFCVAAALVLAAMRRGREPGGSEESAATGVVQAFLLACGYLFMALYKGLLEGPQALLFGSFTGITTGQVTTLALAGLAVLLVLAAVGRPLLFASVDPQVAAARGVPVRGLSIAFLVLLGVATAEAAQITGALLVFALMVLPAATAQVLTARPGLSLLLTAVLGFTVTWAGLVAGFYWNYPLGFFVTSFAFGLFLLAHGARFAARAVERHRAASGAGPSSSGPAALAGGAA</sequence>
<feature type="transmembrane region" description="Helical" evidence="14">
    <location>
        <begin position="132"/>
        <end position="156"/>
    </location>
</feature>
<evidence type="ECO:0000256" key="10">
    <source>
        <dbReference type="ARBA" id="ARBA00023065"/>
    </source>
</evidence>
<feature type="transmembrane region" description="Helical" evidence="14">
    <location>
        <begin position="60"/>
        <end position="76"/>
    </location>
</feature>
<evidence type="ECO:0000256" key="3">
    <source>
        <dbReference type="ARBA" id="ARBA00008034"/>
    </source>
</evidence>
<dbReference type="Proteomes" id="UP000248889">
    <property type="component" value="Unassembled WGS sequence"/>
</dbReference>
<keyword evidence="8" id="KW-0864">Zinc transport</keyword>
<dbReference type="GO" id="GO:0055085">
    <property type="term" value="P:transmembrane transport"/>
    <property type="evidence" value="ECO:0007669"/>
    <property type="project" value="InterPro"/>
</dbReference>
<evidence type="ECO:0000256" key="1">
    <source>
        <dbReference type="ARBA" id="ARBA00002313"/>
    </source>
</evidence>
<evidence type="ECO:0000313" key="15">
    <source>
        <dbReference type="EMBL" id="RAG84127.1"/>
    </source>
</evidence>
<dbReference type="Gene3D" id="1.10.3470.10">
    <property type="entry name" value="ABC transporter involved in vitamin B12 uptake, BtuC"/>
    <property type="match status" value="1"/>
</dbReference>
<evidence type="ECO:0000256" key="8">
    <source>
        <dbReference type="ARBA" id="ARBA00022906"/>
    </source>
</evidence>
<keyword evidence="5" id="KW-1003">Cell membrane</keyword>
<feature type="transmembrane region" description="Helical" evidence="14">
    <location>
        <begin position="219"/>
        <end position="240"/>
    </location>
</feature>
<evidence type="ECO:0000256" key="2">
    <source>
        <dbReference type="ARBA" id="ARBA00004651"/>
    </source>
</evidence>
<keyword evidence="9 14" id="KW-1133">Transmembrane helix</keyword>
<keyword evidence="11 14" id="KW-0472">Membrane</keyword>
<comment type="function">
    <text evidence="1">Involved in the high-affinity zinc uptake transport system.</text>
</comment>
<feature type="transmembrane region" description="Helical" evidence="14">
    <location>
        <begin position="168"/>
        <end position="185"/>
    </location>
</feature>
<protein>
    <recommendedName>
        <fullName evidence="12">High-affinity zinc uptake system membrane protein ZnuB</fullName>
    </recommendedName>
</protein>
<evidence type="ECO:0000256" key="11">
    <source>
        <dbReference type="ARBA" id="ARBA00023136"/>
    </source>
</evidence>
<evidence type="ECO:0000256" key="6">
    <source>
        <dbReference type="ARBA" id="ARBA00022692"/>
    </source>
</evidence>
<keyword evidence="6 13" id="KW-0812">Transmembrane</keyword>
<dbReference type="AlphaFoldDB" id="A0A2X0IHS7"/>
<feature type="transmembrane region" description="Helical" evidence="14">
    <location>
        <begin position="6"/>
        <end position="28"/>
    </location>
</feature>
<accession>A0A2X0IHS7</accession>
<dbReference type="OrthoDB" id="2375762at2"/>
<gene>
    <name evidence="15" type="ORF">DN069_18665</name>
</gene>
<feature type="transmembrane region" description="Helical" evidence="14">
    <location>
        <begin position="88"/>
        <end position="112"/>
    </location>
</feature>
<comment type="similarity">
    <text evidence="3 13">Belongs to the ABC-3 integral membrane protein family.</text>
</comment>
<feature type="transmembrane region" description="Helical" evidence="14">
    <location>
        <begin position="191"/>
        <end position="212"/>
    </location>
</feature>
<keyword evidence="10" id="KW-0406">Ion transport</keyword>
<evidence type="ECO:0000256" key="12">
    <source>
        <dbReference type="ARBA" id="ARBA00040080"/>
    </source>
</evidence>
<evidence type="ECO:0000256" key="14">
    <source>
        <dbReference type="SAM" id="Phobius"/>
    </source>
</evidence>
<feature type="transmembrane region" description="Helical" evidence="14">
    <location>
        <begin position="246"/>
        <end position="266"/>
    </location>
</feature>
<evidence type="ECO:0000256" key="4">
    <source>
        <dbReference type="ARBA" id="ARBA00022448"/>
    </source>
</evidence>
<reference evidence="15 16" key="1">
    <citation type="submission" date="2018-06" db="EMBL/GenBank/DDBJ databases">
        <title>Streptacidiphilus pinicola sp. nov., isolated from pine grove soil.</title>
        <authorList>
            <person name="Roh S.G."/>
            <person name="Park S."/>
            <person name="Kim M.-K."/>
            <person name="Yun B.-R."/>
            <person name="Park J."/>
            <person name="Kim M.J."/>
            <person name="Kim Y.S."/>
            <person name="Kim S.B."/>
        </authorList>
    </citation>
    <scope>NUCLEOTIDE SEQUENCE [LARGE SCALE GENOMIC DNA]</scope>
    <source>
        <strain evidence="15 16">MMS16-CNU450</strain>
    </source>
</reference>
<dbReference type="InterPro" id="IPR001626">
    <property type="entry name" value="ABC_TroCD"/>
</dbReference>